<accession>A0A975GJT1</accession>
<keyword evidence="4 7" id="KW-0533">Nickel</keyword>
<evidence type="ECO:0000256" key="1">
    <source>
        <dbReference type="ARBA" id="ARBA00001967"/>
    </source>
</evidence>
<evidence type="ECO:0000256" key="6">
    <source>
        <dbReference type="ARBA" id="ARBA00023002"/>
    </source>
</evidence>
<evidence type="ECO:0000256" key="3">
    <source>
        <dbReference type="ARBA" id="ARBA00009292"/>
    </source>
</evidence>
<keyword evidence="7" id="KW-0460">Magnesium</keyword>
<dbReference type="InterPro" id="IPR050867">
    <property type="entry name" value="NiFe/NiFeSe_hydrgnase_LSU"/>
</dbReference>
<dbReference type="GO" id="GO:0030313">
    <property type="term" value="C:cell envelope"/>
    <property type="evidence" value="ECO:0007669"/>
    <property type="project" value="UniProtKB-SubCell"/>
</dbReference>
<dbReference type="SUPFAM" id="SSF56762">
    <property type="entry name" value="HydB/Nqo4-like"/>
    <property type="match status" value="1"/>
</dbReference>
<dbReference type="InterPro" id="IPR029014">
    <property type="entry name" value="NiFe-Hase_large"/>
</dbReference>
<dbReference type="InterPro" id="IPR001501">
    <property type="entry name" value="Ni-dep_hyd_lsu"/>
</dbReference>
<organism evidence="8 9">
    <name type="scientific">Desulfonema limicola</name>
    <dbReference type="NCBI Taxonomy" id="45656"/>
    <lineage>
        <taxon>Bacteria</taxon>
        <taxon>Pseudomonadati</taxon>
        <taxon>Thermodesulfobacteriota</taxon>
        <taxon>Desulfobacteria</taxon>
        <taxon>Desulfobacterales</taxon>
        <taxon>Desulfococcaceae</taxon>
        <taxon>Desulfonema</taxon>
    </lineage>
</organism>
<evidence type="ECO:0000313" key="9">
    <source>
        <dbReference type="Proteomes" id="UP000663720"/>
    </source>
</evidence>
<name>A0A975GJT1_9BACT</name>
<keyword evidence="9" id="KW-1185">Reference proteome</keyword>
<feature type="binding site" evidence="7">
    <location>
        <position position="516"/>
    </location>
    <ligand>
        <name>Ni(2+)</name>
        <dbReference type="ChEBI" id="CHEBI:49786"/>
    </ligand>
</feature>
<dbReference type="Pfam" id="PF00374">
    <property type="entry name" value="NiFeSe_Hases"/>
    <property type="match status" value="2"/>
</dbReference>
<feature type="binding site" evidence="7">
    <location>
        <position position="519"/>
    </location>
    <ligand>
        <name>Fe cation</name>
        <dbReference type="ChEBI" id="CHEBI:24875"/>
    </ligand>
</feature>
<sequence>MSKKQIIQVPLNRVEGDLEIRAEVKDGYVVDAWSSGTMYRGFESILKGRGALDGLVITPRICGICNTSHLAAAARALNMIASISPPPDAVKIINLALMTEHIQSDIRHGILMFCPDFVNPAYKHLPLFEEAVKRFSPFKGESVRQVIRETKKILELSAIIGGQWPHSSFIVPGGIVSNPDDTDILKCKIILHQYKNWYEKQILGCTIERWLQVESVHDLDTWLEEKDSHRQSDLGFYIRYAKEIGLDKIGKGCQNFISYGAYEVPGNSDVKAHGNSSHLVPPGFFYKRYIEIFDQKHITEHVASSWYMDYDRGKHPFEGETKPFASGKQGSKYSWAKAPRYNDLPGETGPLADMIISENRLFTDYNEKNGPDVFIRELARLTRPSLLMPVMETWLSEISGKRIICLEEFRKTKDYKKPVVSEIPGKEKFYISSGEIPDGRGFGMVGAARGSLGHWVSIADNMIKNYQIITPTAWNLSPRDSDGVRGPAEEALLGTGVADISNPVQLGHVIRSFDVCMVCTVHAIEL</sequence>
<dbReference type="EMBL" id="CP061799">
    <property type="protein sequence ID" value="QTA83936.1"/>
    <property type="molecule type" value="Genomic_DNA"/>
</dbReference>
<keyword evidence="7" id="KW-0408">Iron</keyword>
<feature type="binding site" evidence="7">
    <location>
        <position position="65"/>
    </location>
    <ligand>
        <name>Fe cation</name>
        <dbReference type="ChEBI" id="CHEBI:24875"/>
    </ligand>
</feature>
<proteinExistence type="inferred from homology"/>
<dbReference type="InterPro" id="IPR018194">
    <property type="entry name" value="Ni-dep_hyd_lsu_Ni_BS"/>
</dbReference>
<comment type="similarity">
    <text evidence="3">Belongs to the [NiFe]/[NiFeSe] hydrogenase large subunit family.</text>
</comment>
<evidence type="ECO:0000256" key="2">
    <source>
        <dbReference type="ARBA" id="ARBA00004196"/>
    </source>
</evidence>
<evidence type="ECO:0000256" key="7">
    <source>
        <dbReference type="PIRSR" id="PIRSR601501-1"/>
    </source>
</evidence>
<feature type="binding site" evidence="7">
    <location>
        <position position="62"/>
    </location>
    <ligand>
        <name>Mg(2+)</name>
        <dbReference type="ChEBI" id="CHEBI:18420"/>
    </ligand>
</feature>
<reference evidence="8" key="1">
    <citation type="journal article" date="2021" name="Microb. Physiol.">
        <title>Proteogenomic Insights into the Physiology of Marine, Sulfate-Reducing, Filamentous Desulfonema limicola and Desulfonema magnum.</title>
        <authorList>
            <person name="Schnaars V."/>
            <person name="Wohlbrand L."/>
            <person name="Scheve S."/>
            <person name="Hinrichs C."/>
            <person name="Reinhardt R."/>
            <person name="Rabus R."/>
        </authorList>
    </citation>
    <scope>NUCLEOTIDE SEQUENCE</scope>
    <source>
        <strain evidence="8">5ac10</strain>
    </source>
</reference>
<evidence type="ECO:0000313" key="8">
    <source>
        <dbReference type="EMBL" id="QTA83936.1"/>
    </source>
</evidence>
<comment type="cofactor">
    <cofactor evidence="7">
        <name>Fe cation</name>
        <dbReference type="ChEBI" id="CHEBI:24875"/>
    </cofactor>
</comment>
<comment type="cofactor">
    <cofactor evidence="1 7">
        <name>Ni(2+)</name>
        <dbReference type="ChEBI" id="CHEBI:49786"/>
    </cofactor>
</comment>
<dbReference type="GO" id="GO:0008901">
    <property type="term" value="F:ferredoxin hydrogenase activity"/>
    <property type="evidence" value="ECO:0007669"/>
    <property type="project" value="InterPro"/>
</dbReference>
<evidence type="ECO:0000256" key="4">
    <source>
        <dbReference type="ARBA" id="ARBA00022596"/>
    </source>
</evidence>
<dbReference type="AlphaFoldDB" id="A0A975GJT1"/>
<dbReference type="Gene3D" id="1.10.645.10">
    <property type="entry name" value="Cytochrome-c3 Hydrogenase, chain B"/>
    <property type="match status" value="1"/>
</dbReference>
<dbReference type="Proteomes" id="UP000663720">
    <property type="component" value="Chromosome"/>
</dbReference>
<keyword evidence="6" id="KW-0560">Oxidoreductase</keyword>
<dbReference type="GO" id="GO:0016151">
    <property type="term" value="F:nickel cation binding"/>
    <property type="evidence" value="ECO:0007669"/>
    <property type="project" value="InterPro"/>
</dbReference>
<dbReference type="PANTHER" id="PTHR42958:SF4">
    <property type="entry name" value="HYDROGENASE EXPRESSION_FORMATION PROTEIN HUPK"/>
    <property type="match status" value="1"/>
</dbReference>
<evidence type="ECO:0000256" key="5">
    <source>
        <dbReference type="ARBA" id="ARBA00022723"/>
    </source>
</evidence>
<feature type="binding site" evidence="7">
    <location>
        <position position="65"/>
    </location>
    <ligand>
        <name>Ni(2+)</name>
        <dbReference type="ChEBI" id="CHEBI:49786"/>
    </ligand>
</feature>
<feature type="binding site" evidence="7">
    <location>
        <position position="468"/>
    </location>
    <ligand>
        <name>Mg(2+)</name>
        <dbReference type="ChEBI" id="CHEBI:18420"/>
    </ligand>
</feature>
<feature type="binding site" evidence="7">
    <location>
        <position position="522"/>
    </location>
    <ligand>
        <name>Mg(2+)</name>
        <dbReference type="ChEBI" id="CHEBI:18420"/>
    </ligand>
</feature>
<protein>
    <submittedName>
        <fullName evidence="8">Nickel-dependent hydrogenase</fullName>
    </submittedName>
</protein>
<gene>
    <name evidence="8" type="ORF">dnl_63620</name>
</gene>
<keyword evidence="5 7" id="KW-0479">Metal-binding</keyword>
<dbReference type="RefSeq" id="WP_207689714.1">
    <property type="nucleotide sequence ID" value="NZ_CP061799.1"/>
</dbReference>
<comment type="subcellular location">
    <subcellularLocation>
        <location evidence="2">Cell envelope</location>
    </subcellularLocation>
</comment>
<dbReference type="PANTHER" id="PTHR42958">
    <property type="entry name" value="HYDROGENASE-2 LARGE CHAIN"/>
    <property type="match status" value="1"/>
</dbReference>
<dbReference type="PROSITE" id="PS00507">
    <property type="entry name" value="NI_HGENASE_L_1"/>
    <property type="match status" value="1"/>
</dbReference>
<dbReference type="KEGG" id="dli:dnl_63620"/>
<feature type="binding site" evidence="7">
    <location>
        <position position="43"/>
    </location>
    <ligand>
        <name>Mg(2+)</name>
        <dbReference type="ChEBI" id="CHEBI:18420"/>
    </ligand>
</feature>